<dbReference type="OrthoDB" id="10454751at2759"/>
<sequence length="268" mass="26935">MSLTILLLSSFFGLGFTQSTQQPLSTQSQLPLSAGPNGSDICLSIVNSALQTLNSTFELQAAALNQPFDLSLLPDDCFFFKSPETTCQQFPNNLGDMISVMVWVTQLIQRCEIPGSWVGYPTILPNVNQGVRQFSTSLGASGSAGPAGTLGVSSSVGSNGANLGGSIGMAPNNFGGYGQGSAMVNTGASGTPIMMVPVQAQASVAATPANPFSTMLGIIGSSVGPQGVTISPATIAGILSLINQVVGIAVQLAPIGGAIAGPLGAALG</sequence>
<dbReference type="HOGENOM" id="CLU_1039477_0_0_1"/>
<evidence type="ECO:0000313" key="2">
    <source>
        <dbReference type="EnsemblMetazoa" id="tetur02g08600.1"/>
    </source>
</evidence>
<dbReference type="AlphaFoldDB" id="T1JWK5"/>
<keyword evidence="1" id="KW-0732">Signal</keyword>
<dbReference type="KEGG" id="tut:107371869"/>
<organism evidence="2 3">
    <name type="scientific">Tetranychus urticae</name>
    <name type="common">Two-spotted spider mite</name>
    <dbReference type="NCBI Taxonomy" id="32264"/>
    <lineage>
        <taxon>Eukaryota</taxon>
        <taxon>Metazoa</taxon>
        <taxon>Ecdysozoa</taxon>
        <taxon>Arthropoda</taxon>
        <taxon>Chelicerata</taxon>
        <taxon>Arachnida</taxon>
        <taxon>Acari</taxon>
        <taxon>Acariformes</taxon>
        <taxon>Trombidiformes</taxon>
        <taxon>Prostigmata</taxon>
        <taxon>Eleutherengona</taxon>
        <taxon>Raphignathae</taxon>
        <taxon>Tetranychoidea</taxon>
        <taxon>Tetranychidae</taxon>
        <taxon>Tetranychus</taxon>
    </lineage>
</organism>
<reference evidence="3" key="1">
    <citation type="submission" date="2011-08" db="EMBL/GenBank/DDBJ databases">
        <authorList>
            <person name="Rombauts S."/>
        </authorList>
    </citation>
    <scope>NUCLEOTIDE SEQUENCE</scope>
    <source>
        <strain evidence="3">London</strain>
    </source>
</reference>
<proteinExistence type="predicted"/>
<dbReference type="EMBL" id="CAEY01000813">
    <property type="status" value="NOT_ANNOTATED_CDS"/>
    <property type="molecule type" value="Genomic_DNA"/>
</dbReference>
<protein>
    <submittedName>
        <fullName evidence="2">Uncharacterized protein</fullName>
    </submittedName>
</protein>
<dbReference type="Proteomes" id="UP000015104">
    <property type="component" value="Unassembled WGS sequence"/>
</dbReference>
<dbReference type="OMA" id="WVTQLIQ"/>
<accession>T1JWK5</accession>
<evidence type="ECO:0000256" key="1">
    <source>
        <dbReference type="SAM" id="SignalP"/>
    </source>
</evidence>
<feature type="chain" id="PRO_5004580045" evidence="1">
    <location>
        <begin position="18"/>
        <end position="268"/>
    </location>
</feature>
<name>T1JWK5_TETUR</name>
<keyword evidence="3" id="KW-1185">Reference proteome</keyword>
<evidence type="ECO:0000313" key="3">
    <source>
        <dbReference type="Proteomes" id="UP000015104"/>
    </source>
</evidence>
<gene>
    <name evidence="2" type="primary">107371869</name>
</gene>
<feature type="signal peptide" evidence="1">
    <location>
        <begin position="1"/>
        <end position="17"/>
    </location>
</feature>
<reference evidence="2" key="2">
    <citation type="submission" date="2015-06" db="UniProtKB">
        <authorList>
            <consortium name="EnsemblMetazoa"/>
        </authorList>
    </citation>
    <scope>IDENTIFICATION</scope>
</reference>
<dbReference type="EnsemblMetazoa" id="tetur02g08600.1">
    <property type="protein sequence ID" value="tetur02g08600.1"/>
    <property type="gene ID" value="tetur02g08600"/>
</dbReference>